<dbReference type="Pfam" id="PF00749">
    <property type="entry name" value="tRNA-synt_1c"/>
    <property type="match status" value="1"/>
</dbReference>
<dbReference type="GO" id="GO:0005524">
    <property type="term" value="F:ATP binding"/>
    <property type="evidence" value="ECO:0007669"/>
    <property type="project" value="UniProtKB-KW"/>
</dbReference>
<dbReference type="GO" id="GO:0004818">
    <property type="term" value="F:glutamate-tRNA ligase activity"/>
    <property type="evidence" value="ECO:0007669"/>
    <property type="project" value="TreeGrafter"/>
</dbReference>
<comment type="similarity">
    <text evidence="5">Belongs to the class-I aminoacyl-tRNA synthetase family.</text>
</comment>
<dbReference type="AlphaFoldDB" id="A0A430FRF4"/>
<keyword evidence="2 5" id="KW-0547">Nucleotide-binding</keyword>
<dbReference type="InterPro" id="IPR014729">
    <property type="entry name" value="Rossmann-like_a/b/a_fold"/>
</dbReference>
<dbReference type="Gene3D" id="3.90.800.10">
    <property type="entry name" value="Glutamyl-tRNA Synthetase, Domain 3"/>
    <property type="match status" value="2"/>
</dbReference>
<dbReference type="EMBL" id="QXGM01000001">
    <property type="protein sequence ID" value="RSX55449.1"/>
    <property type="molecule type" value="Genomic_DNA"/>
</dbReference>
<comment type="caution">
    <text evidence="7">The sequence shown here is derived from an EMBL/GenBank/DDBJ whole genome shotgun (WGS) entry which is preliminary data.</text>
</comment>
<reference evidence="7 8" key="1">
    <citation type="submission" date="2018-09" db="EMBL/GenBank/DDBJ databases">
        <title>Characterization of the phylogenetic diversity of five novel species belonging to the genus Bifidobacterium.</title>
        <authorList>
            <person name="Lugli G.A."/>
            <person name="Duranti S."/>
            <person name="Milani C."/>
        </authorList>
    </citation>
    <scope>NUCLEOTIDE SEQUENCE [LARGE SCALE GENOMIC DNA]</scope>
    <source>
        <strain evidence="7 8">2036B</strain>
    </source>
</reference>
<dbReference type="PANTHER" id="PTHR43311">
    <property type="entry name" value="GLUTAMATE--TRNA LIGASE"/>
    <property type="match status" value="1"/>
</dbReference>
<protein>
    <submittedName>
        <fullName evidence="7">Glutamyl-Q tRNA(Asp) ligase</fullName>
    </submittedName>
</protein>
<evidence type="ECO:0000256" key="1">
    <source>
        <dbReference type="ARBA" id="ARBA00022598"/>
    </source>
</evidence>
<dbReference type="Proteomes" id="UP000287609">
    <property type="component" value="Unassembled WGS sequence"/>
</dbReference>
<keyword evidence="3 5" id="KW-0067">ATP-binding</keyword>
<dbReference type="GO" id="GO:0005829">
    <property type="term" value="C:cytosol"/>
    <property type="evidence" value="ECO:0007669"/>
    <property type="project" value="TreeGrafter"/>
</dbReference>
<keyword evidence="5" id="KW-0648">Protein biosynthesis</keyword>
<dbReference type="SUPFAM" id="SSF52374">
    <property type="entry name" value="Nucleotidylyl transferase"/>
    <property type="match status" value="1"/>
</dbReference>
<dbReference type="InterPro" id="IPR020058">
    <property type="entry name" value="Glu/Gln-tRNA-synth_Ib_cat-dom"/>
</dbReference>
<gene>
    <name evidence="7" type="ORF">D2E26_0012</name>
</gene>
<feature type="domain" description="Glutamyl/glutaminyl-tRNA synthetase class Ib catalytic" evidence="6">
    <location>
        <begin position="2"/>
        <end position="243"/>
    </location>
</feature>
<evidence type="ECO:0000313" key="7">
    <source>
        <dbReference type="EMBL" id="RSX55449.1"/>
    </source>
</evidence>
<evidence type="ECO:0000256" key="3">
    <source>
        <dbReference type="ARBA" id="ARBA00022840"/>
    </source>
</evidence>
<proteinExistence type="inferred from homology"/>
<dbReference type="PANTHER" id="PTHR43311:SF1">
    <property type="entry name" value="GLUTAMYL-Q TRNA(ASP) SYNTHETASE"/>
    <property type="match status" value="1"/>
</dbReference>
<keyword evidence="8" id="KW-1185">Reference proteome</keyword>
<sequence length="398" mass="43745">MGNVMAMLAAWLGSRAQQQPIVLRIEDIDGPRVAKDADRWIMDDLNWLGLNWDGEPVYQSDRSDLYMQALRTLAEQPTQLYPCFCSRAEIRAASAPQQGDGFVRYPGTCRVAWSRHDPPIEQLAATDFIDSSATADAAATKQSITSHTEANVPCETRRHAWRLAVPEPGDAAGLVQFDDLIQGAQSFDLGRDLGDTVLRRSDGLFAYQLAVTVDDLLQGVTQIVRGRDLLRSTALQLHIRQLLMERGFVQAVAQQGSASQLSTSTEHVAQHAVQQAGSQQSTDTASDLEFAHLALIDNAAGVRLAKRTRSLDLGYLRTQGVQPEQIIGYCAALLGLNAEGVTYDEQGHIDPMREDFNPAPMTAQQVLEAFSWQAVRAVNYDKALPDDLANRLSNRCAE</sequence>
<evidence type="ECO:0000313" key="8">
    <source>
        <dbReference type="Proteomes" id="UP000287609"/>
    </source>
</evidence>
<accession>A0A430FRF4</accession>
<evidence type="ECO:0000256" key="2">
    <source>
        <dbReference type="ARBA" id="ARBA00022741"/>
    </source>
</evidence>
<keyword evidence="4 5" id="KW-0030">Aminoacyl-tRNA synthetase</keyword>
<dbReference type="InterPro" id="IPR049940">
    <property type="entry name" value="GluQ/Sye"/>
</dbReference>
<evidence type="ECO:0000256" key="4">
    <source>
        <dbReference type="ARBA" id="ARBA00023146"/>
    </source>
</evidence>
<evidence type="ECO:0000259" key="6">
    <source>
        <dbReference type="Pfam" id="PF00749"/>
    </source>
</evidence>
<name>A0A430FRF4_9BIFI</name>
<keyword evidence="1 5" id="KW-0436">Ligase</keyword>
<organism evidence="7 8">
    <name type="scientific">Bifidobacterium dolichotidis</name>
    <dbReference type="NCBI Taxonomy" id="2306976"/>
    <lineage>
        <taxon>Bacteria</taxon>
        <taxon>Bacillati</taxon>
        <taxon>Actinomycetota</taxon>
        <taxon>Actinomycetes</taxon>
        <taxon>Bifidobacteriales</taxon>
        <taxon>Bifidobacteriaceae</taxon>
        <taxon>Bifidobacterium</taxon>
    </lineage>
</organism>
<dbReference type="GO" id="GO:0006424">
    <property type="term" value="P:glutamyl-tRNA aminoacylation"/>
    <property type="evidence" value="ECO:0007669"/>
    <property type="project" value="TreeGrafter"/>
</dbReference>
<evidence type="ECO:0000256" key="5">
    <source>
        <dbReference type="RuleBase" id="RU363037"/>
    </source>
</evidence>
<dbReference type="Gene3D" id="3.40.50.620">
    <property type="entry name" value="HUPs"/>
    <property type="match status" value="3"/>
</dbReference>